<dbReference type="AlphaFoldDB" id="A0AAW0QKK9"/>
<feature type="compositionally biased region" description="Basic and acidic residues" evidence="1">
    <location>
        <begin position="1"/>
        <end position="10"/>
    </location>
</feature>
<dbReference type="Proteomes" id="UP001392437">
    <property type="component" value="Unassembled WGS sequence"/>
</dbReference>
<dbReference type="EMBL" id="JAQQWP010000009">
    <property type="protein sequence ID" value="KAK8100274.1"/>
    <property type="molecule type" value="Genomic_DNA"/>
</dbReference>
<organism evidence="2 3">
    <name type="scientific">Apiospora kogelbergensis</name>
    <dbReference type="NCBI Taxonomy" id="1337665"/>
    <lineage>
        <taxon>Eukaryota</taxon>
        <taxon>Fungi</taxon>
        <taxon>Dikarya</taxon>
        <taxon>Ascomycota</taxon>
        <taxon>Pezizomycotina</taxon>
        <taxon>Sordariomycetes</taxon>
        <taxon>Xylariomycetidae</taxon>
        <taxon>Amphisphaeriales</taxon>
        <taxon>Apiosporaceae</taxon>
        <taxon>Apiospora</taxon>
    </lineage>
</organism>
<accession>A0AAW0QKK9</accession>
<feature type="region of interest" description="Disordered" evidence="1">
    <location>
        <begin position="1"/>
        <end position="56"/>
    </location>
</feature>
<keyword evidence="3" id="KW-1185">Reference proteome</keyword>
<reference evidence="2 3" key="1">
    <citation type="submission" date="2023-01" db="EMBL/GenBank/DDBJ databases">
        <title>Analysis of 21 Apiospora genomes using comparative genomics revels a genus with tremendous synthesis potential of carbohydrate active enzymes and secondary metabolites.</title>
        <authorList>
            <person name="Sorensen T."/>
        </authorList>
    </citation>
    <scope>NUCLEOTIDE SEQUENCE [LARGE SCALE GENOMIC DNA]</scope>
    <source>
        <strain evidence="2 3">CBS 117206</strain>
    </source>
</reference>
<evidence type="ECO:0000313" key="3">
    <source>
        <dbReference type="Proteomes" id="UP001392437"/>
    </source>
</evidence>
<evidence type="ECO:0000256" key="1">
    <source>
        <dbReference type="SAM" id="MobiDB-lite"/>
    </source>
</evidence>
<name>A0AAW0QKK9_9PEZI</name>
<gene>
    <name evidence="2" type="ORF">PG999_010648</name>
</gene>
<evidence type="ECO:0000313" key="2">
    <source>
        <dbReference type="EMBL" id="KAK8100274.1"/>
    </source>
</evidence>
<protein>
    <submittedName>
        <fullName evidence="2">Uncharacterized protein</fullName>
    </submittedName>
</protein>
<proteinExistence type="predicted"/>
<sequence>MSREYHEKPSHRFSGSVPAASVSDGSHAMRTYATEPSSAEGVRTVASPSGQPRVDTEAVREAQMRMQMQLDEIMRQLNPRQP</sequence>
<comment type="caution">
    <text evidence="2">The sequence shown here is derived from an EMBL/GenBank/DDBJ whole genome shotgun (WGS) entry which is preliminary data.</text>
</comment>